<evidence type="ECO:0000256" key="1">
    <source>
        <dbReference type="ARBA" id="ARBA00022729"/>
    </source>
</evidence>
<dbReference type="NCBIfam" id="TIGR04183">
    <property type="entry name" value="Por_Secre_tail"/>
    <property type="match status" value="1"/>
</dbReference>
<dbReference type="AlphaFoldDB" id="A0A937G1P7"/>
<dbReference type="PROSITE" id="PS50853">
    <property type="entry name" value="FN3"/>
    <property type="match status" value="1"/>
</dbReference>
<dbReference type="GO" id="GO:0005576">
    <property type="term" value="C:extracellular region"/>
    <property type="evidence" value="ECO:0007669"/>
    <property type="project" value="InterPro"/>
</dbReference>
<accession>A0A937G1P7</accession>
<dbReference type="InterPro" id="IPR029058">
    <property type="entry name" value="AB_hydrolase_fold"/>
</dbReference>
<sequence length="645" mass="70188">MKKLFLLPIILCFVHKAFSQVPVTNFGSNPGNLGMYIYEPELPVAGAPLVLALHGCTQSASEFAGESGWNELADRYGFYVIYAEQKNSNNSSRCFNWFESGDYSRGSGEALSLKSMVDFVKANYAIDNNRVYVTGFSAGGGMTSVMLAAYPDVFSAGVVMSGLPYKVATGSNEAFMAMFGNINKSPEQLGNLVRNAYPSFSGNYPRVATIHGTSDYTVYFVNQRELMEQWTNVHVTDQVVDQEDTNYDNNALVTRKAYKDQGGNDVVITYSIEGMGHAIAVDPGSGDKQGGQTGTYAKDVNIFSSYLAATFFNIVASSEVFEAPGNVQAEAVSSSGIKLTWNDNATTETAYVVERSLYSDSQFAEVANLSANTTVFNDEGLASETRYYYRVTAVNAMDETAVSNTVSAITFSEGGQGELVVIDQPNGSGILSYNNGQDMGQSFVATADGNLETVSFNLVNAISGAALRVYEGNSVTGQIVYEQTGISKGKGWQSITLQNGPWLLSGQQYTVQLTNASLKYSFSNAYFGGNLWYNGIAYTVFDAAFKIEIRKSQFGLSGKSVGLGELQADIYLYPNPATSRIYIRGKFANMQSVSIVSTEGREVSLITEKQDELLMLDVSHLSEGMYIINMMIDGKPCFEKIMIRH</sequence>
<dbReference type="InterPro" id="IPR013783">
    <property type="entry name" value="Ig-like_fold"/>
</dbReference>
<dbReference type="Pfam" id="PF00041">
    <property type="entry name" value="fn3"/>
    <property type="match status" value="1"/>
</dbReference>
<dbReference type="RefSeq" id="WP_202858513.1">
    <property type="nucleotide sequence ID" value="NZ_JAEUGD010000066.1"/>
</dbReference>
<dbReference type="InterPro" id="IPR050955">
    <property type="entry name" value="Plant_Biomass_Hydrol_Est"/>
</dbReference>
<comment type="caution">
    <text evidence="5">The sequence shown here is derived from an EMBL/GenBank/DDBJ whole genome shotgun (WGS) entry which is preliminary data.</text>
</comment>
<dbReference type="EMBL" id="JAEUGD010000066">
    <property type="protein sequence ID" value="MBL6448977.1"/>
    <property type="molecule type" value="Genomic_DNA"/>
</dbReference>
<dbReference type="InterPro" id="IPR026444">
    <property type="entry name" value="Secre_tail"/>
</dbReference>
<dbReference type="PANTHER" id="PTHR43037">
    <property type="entry name" value="UNNAMED PRODUCT-RELATED"/>
    <property type="match status" value="1"/>
</dbReference>
<proteinExistence type="predicted"/>
<dbReference type="GO" id="GO:0016787">
    <property type="term" value="F:hydrolase activity"/>
    <property type="evidence" value="ECO:0007669"/>
    <property type="project" value="UniProtKB-KW"/>
</dbReference>
<dbReference type="Gene3D" id="2.60.40.10">
    <property type="entry name" value="Immunoglobulins"/>
    <property type="match status" value="1"/>
</dbReference>
<dbReference type="PANTHER" id="PTHR43037:SF1">
    <property type="entry name" value="BLL1128 PROTEIN"/>
    <property type="match status" value="1"/>
</dbReference>
<evidence type="ECO:0000313" key="6">
    <source>
        <dbReference type="Proteomes" id="UP000614216"/>
    </source>
</evidence>
<dbReference type="SMART" id="SM00060">
    <property type="entry name" value="FN3"/>
    <property type="match status" value="1"/>
</dbReference>
<keyword evidence="2" id="KW-0378">Hydrolase</keyword>
<dbReference type="Proteomes" id="UP000614216">
    <property type="component" value="Unassembled WGS sequence"/>
</dbReference>
<dbReference type="CDD" id="cd00063">
    <property type="entry name" value="FN3"/>
    <property type="match status" value="1"/>
</dbReference>
<organism evidence="5 6">
    <name type="scientific">Fulvivirga marina</name>
    <dbReference type="NCBI Taxonomy" id="2494733"/>
    <lineage>
        <taxon>Bacteria</taxon>
        <taxon>Pseudomonadati</taxon>
        <taxon>Bacteroidota</taxon>
        <taxon>Cytophagia</taxon>
        <taxon>Cytophagales</taxon>
        <taxon>Fulvivirgaceae</taxon>
        <taxon>Fulvivirga</taxon>
    </lineage>
</organism>
<evidence type="ECO:0000256" key="3">
    <source>
        <dbReference type="SAM" id="SignalP"/>
    </source>
</evidence>
<feature type="chain" id="PRO_5037206816" evidence="3">
    <location>
        <begin position="20"/>
        <end position="645"/>
    </location>
</feature>
<feature type="signal peptide" evidence="3">
    <location>
        <begin position="1"/>
        <end position="19"/>
    </location>
</feature>
<protein>
    <submittedName>
        <fullName evidence="5">PHB depolymerase family esterase</fullName>
    </submittedName>
</protein>
<dbReference type="InterPro" id="IPR010126">
    <property type="entry name" value="Esterase_phb"/>
</dbReference>
<dbReference type="SUPFAM" id="SSF49265">
    <property type="entry name" value="Fibronectin type III"/>
    <property type="match status" value="1"/>
</dbReference>
<dbReference type="Pfam" id="PF10503">
    <property type="entry name" value="Esterase_PHB"/>
    <property type="match status" value="1"/>
</dbReference>
<name>A0A937G1P7_9BACT</name>
<evidence type="ECO:0000256" key="2">
    <source>
        <dbReference type="ARBA" id="ARBA00022801"/>
    </source>
</evidence>
<dbReference type="NCBIfam" id="TIGR01840">
    <property type="entry name" value="esterase_phb"/>
    <property type="match status" value="1"/>
</dbReference>
<keyword evidence="1 3" id="KW-0732">Signal</keyword>
<gene>
    <name evidence="5" type="ORF">JMN32_21885</name>
</gene>
<feature type="domain" description="Fibronectin type-III" evidence="4">
    <location>
        <begin position="323"/>
        <end position="414"/>
    </location>
</feature>
<dbReference type="Pfam" id="PF18962">
    <property type="entry name" value="Por_Secre_tail"/>
    <property type="match status" value="1"/>
</dbReference>
<dbReference type="SUPFAM" id="SSF53474">
    <property type="entry name" value="alpha/beta-Hydrolases"/>
    <property type="match status" value="2"/>
</dbReference>
<evidence type="ECO:0000313" key="5">
    <source>
        <dbReference type="EMBL" id="MBL6448977.1"/>
    </source>
</evidence>
<dbReference type="InterPro" id="IPR036116">
    <property type="entry name" value="FN3_sf"/>
</dbReference>
<reference evidence="5" key="1">
    <citation type="submission" date="2021-01" db="EMBL/GenBank/DDBJ databases">
        <title>Fulvivirga kasyanovii gen. nov., sp nov., a novel member of the phylum Bacteroidetes isolated from seawater in a mussel farm.</title>
        <authorList>
            <person name="Zhao L.-H."/>
            <person name="Wang Z.-J."/>
        </authorList>
    </citation>
    <scope>NUCLEOTIDE SEQUENCE</scope>
    <source>
        <strain evidence="5">29W222</strain>
    </source>
</reference>
<evidence type="ECO:0000259" key="4">
    <source>
        <dbReference type="PROSITE" id="PS50853"/>
    </source>
</evidence>
<dbReference type="Gene3D" id="3.40.50.1820">
    <property type="entry name" value="alpha/beta hydrolase"/>
    <property type="match status" value="1"/>
</dbReference>
<keyword evidence="6" id="KW-1185">Reference proteome</keyword>
<dbReference type="InterPro" id="IPR003961">
    <property type="entry name" value="FN3_dom"/>
</dbReference>